<feature type="region of interest" description="Disordered" evidence="1">
    <location>
        <begin position="1"/>
        <end position="26"/>
    </location>
</feature>
<evidence type="ECO:0000313" key="3">
    <source>
        <dbReference type="Proteomes" id="UP000758701"/>
    </source>
</evidence>
<keyword evidence="3" id="KW-1185">Reference proteome</keyword>
<comment type="caution">
    <text evidence="2">The sequence shown here is derived from an EMBL/GenBank/DDBJ whole genome shotgun (WGS) entry which is preliminary data.</text>
</comment>
<gene>
    <name evidence="2" type="ORF">KVH32_00725</name>
</gene>
<dbReference type="RefSeq" id="WP_051159417.1">
    <property type="nucleotide sequence ID" value="NZ_BNEG01000003.1"/>
</dbReference>
<organism evidence="2 3">
    <name type="scientific">Streptomyces olivaceus</name>
    <dbReference type="NCBI Taxonomy" id="47716"/>
    <lineage>
        <taxon>Bacteria</taxon>
        <taxon>Bacillati</taxon>
        <taxon>Actinomycetota</taxon>
        <taxon>Actinomycetes</taxon>
        <taxon>Kitasatosporales</taxon>
        <taxon>Streptomycetaceae</taxon>
        <taxon>Streptomyces</taxon>
    </lineage>
</organism>
<sequence length="211" mass="22885">MSADLTPDDGSRAAPPGPAEPPSDYSLTLPEGWFRIPLSPEELDASVDALVERQFEGVDDAPHLKRQIRRDLVKRGRKSFRNGGIEFYVSLEMGGPLPIPASLVVTLVPPGQDALAPRDLAVSLAASGPLGREVSIMERLTGDIVRTRVRTEPEPDDAMGNTLPVTSADYYLRVPRSPAILLLSFSTPLDPIAETMVELFDAIAGSLTWRE</sequence>
<reference evidence="2 3" key="1">
    <citation type="submission" date="2021-06" db="EMBL/GenBank/DDBJ databases">
        <title>Ecological speciation of a Streptomyces species isolated from different habitats and geographic origins.</title>
        <authorList>
            <person name="Wang J."/>
        </authorList>
    </citation>
    <scope>NUCLEOTIDE SEQUENCE [LARGE SCALE GENOMIC DNA]</scope>
    <source>
        <strain evidence="2 3">FXJ8.012</strain>
    </source>
</reference>
<protein>
    <recommendedName>
        <fullName evidence="4">DUF1795 domain-containing protein</fullName>
    </recommendedName>
</protein>
<dbReference type="Proteomes" id="UP000758701">
    <property type="component" value="Unassembled WGS sequence"/>
</dbReference>
<accession>A0ABS7VX78</accession>
<name>A0ABS7VX78_STROV</name>
<evidence type="ECO:0000256" key="1">
    <source>
        <dbReference type="SAM" id="MobiDB-lite"/>
    </source>
</evidence>
<evidence type="ECO:0000313" key="2">
    <source>
        <dbReference type="EMBL" id="MBZ6149695.1"/>
    </source>
</evidence>
<proteinExistence type="predicted"/>
<evidence type="ECO:0008006" key="4">
    <source>
        <dbReference type="Google" id="ProtNLM"/>
    </source>
</evidence>
<dbReference type="EMBL" id="JAHSTP010000001">
    <property type="protein sequence ID" value="MBZ6149695.1"/>
    <property type="molecule type" value="Genomic_DNA"/>
</dbReference>